<keyword evidence="2" id="KW-1185">Reference proteome</keyword>
<sequence length="103" mass="11265">MLSGSSLLVEKESAIGKMEGCYKVKRIKESGGAKVILGMAMTQDSKTGAITLSQCLFAEWTLECLGMSDRNPRSTPLPCGIELSELNAPRTDDNMLFMKDKPY</sequence>
<comment type="caution">
    <text evidence="1">The sequence shown here is derived from an EMBL/GenBank/DDBJ whole genome shotgun (WGS) entry which is preliminary data.</text>
</comment>
<accession>A0A8S0W0J4</accession>
<dbReference type="OrthoDB" id="3344688at2759"/>
<reference evidence="1 2" key="1">
    <citation type="submission" date="2020-01" db="EMBL/GenBank/DDBJ databases">
        <authorList>
            <person name="Gupta K D."/>
        </authorList>
    </citation>
    <scope>NUCLEOTIDE SEQUENCE [LARGE SCALE GENOMIC DNA]</scope>
</reference>
<proteinExistence type="predicted"/>
<protein>
    <submittedName>
        <fullName evidence="1">Uncharacterized protein</fullName>
    </submittedName>
</protein>
<gene>
    <name evidence="1" type="ORF">AAE3_LOCUS12634</name>
</gene>
<evidence type="ECO:0000313" key="2">
    <source>
        <dbReference type="Proteomes" id="UP000467700"/>
    </source>
</evidence>
<dbReference type="EMBL" id="CACVBS010000090">
    <property type="protein sequence ID" value="CAA7270354.1"/>
    <property type="molecule type" value="Genomic_DNA"/>
</dbReference>
<organism evidence="1 2">
    <name type="scientific">Cyclocybe aegerita</name>
    <name type="common">Black poplar mushroom</name>
    <name type="synonym">Agrocybe aegerita</name>
    <dbReference type="NCBI Taxonomy" id="1973307"/>
    <lineage>
        <taxon>Eukaryota</taxon>
        <taxon>Fungi</taxon>
        <taxon>Dikarya</taxon>
        <taxon>Basidiomycota</taxon>
        <taxon>Agaricomycotina</taxon>
        <taxon>Agaricomycetes</taxon>
        <taxon>Agaricomycetidae</taxon>
        <taxon>Agaricales</taxon>
        <taxon>Agaricineae</taxon>
        <taxon>Bolbitiaceae</taxon>
        <taxon>Cyclocybe</taxon>
    </lineage>
</organism>
<dbReference type="AlphaFoldDB" id="A0A8S0W0J4"/>
<name>A0A8S0W0J4_CYCAE</name>
<dbReference type="Proteomes" id="UP000467700">
    <property type="component" value="Unassembled WGS sequence"/>
</dbReference>
<evidence type="ECO:0000313" key="1">
    <source>
        <dbReference type="EMBL" id="CAA7270354.1"/>
    </source>
</evidence>